<keyword evidence="2" id="KW-1133">Transmembrane helix</keyword>
<dbReference type="eggNOG" id="ENOG5031ZUQ">
    <property type="taxonomic scope" value="Bacteria"/>
</dbReference>
<feature type="transmembrane region" description="Helical" evidence="2">
    <location>
        <begin position="12"/>
        <end position="29"/>
    </location>
</feature>
<keyword evidence="4" id="KW-1185">Reference proteome</keyword>
<evidence type="ECO:0000256" key="1">
    <source>
        <dbReference type="SAM" id="Coils"/>
    </source>
</evidence>
<reference evidence="3 4" key="1">
    <citation type="submission" date="2012-12" db="EMBL/GenBank/DDBJ databases">
        <title>Whole genome shotgun sequence of Gordonia hirsuta NBRC 16056.</title>
        <authorList>
            <person name="Isaki-Nakamura S."/>
            <person name="Hosoyama A."/>
            <person name="Tsuchikane K."/>
            <person name="Katsumata H."/>
            <person name="Baba S."/>
            <person name="Yamazaki S."/>
            <person name="Fujita N."/>
        </authorList>
    </citation>
    <scope>NUCLEOTIDE SEQUENCE [LARGE SCALE GENOMIC DNA]</scope>
    <source>
        <strain evidence="3 4">NBRC 16056</strain>
    </source>
</reference>
<evidence type="ECO:0000313" key="3">
    <source>
        <dbReference type="EMBL" id="GAC56693.1"/>
    </source>
</evidence>
<feature type="coiled-coil region" evidence="1">
    <location>
        <begin position="152"/>
        <end position="207"/>
    </location>
</feature>
<dbReference type="AlphaFoldDB" id="L7L9I4"/>
<gene>
    <name evidence="3" type="ORF">GOHSU_12_00830</name>
</gene>
<dbReference type="EMBL" id="BANT01000012">
    <property type="protein sequence ID" value="GAC56693.1"/>
    <property type="molecule type" value="Genomic_DNA"/>
</dbReference>
<keyword evidence="2" id="KW-0472">Membrane</keyword>
<proteinExistence type="predicted"/>
<dbReference type="Proteomes" id="UP000053405">
    <property type="component" value="Unassembled WGS sequence"/>
</dbReference>
<keyword evidence="1" id="KW-0175">Coiled coil</keyword>
<feature type="transmembrane region" description="Helical" evidence="2">
    <location>
        <begin position="35"/>
        <end position="53"/>
    </location>
</feature>
<keyword evidence="2" id="KW-0812">Transmembrane</keyword>
<name>L7L9I4_9ACTN</name>
<protein>
    <submittedName>
        <fullName evidence="3">Uncharacterized protein</fullName>
    </submittedName>
</protein>
<evidence type="ECO:0000313" key="4">
    <source>
        <dbReference type="Proteomes" id="UP000053405"/>
    </source>
</evidence>
<accession>L7L9I4</accession>
<sequence length="255" mass="27705">MTIMAAKGGNSGCLTAIGVVFLIGLLASIPGEVWIGILVAASAGVLIWGLSRLNRQRQAKRLADEQAAEAKRKWEAHQQRQAFVNELGIENVRRLDAAVAAVHRVSGSEAAREGWLGDTDFSADITGITDRYRRARALRATAIRLSGLDAPNQDDRRILAEAQAAAEALEEAANRNVALIEQCAVEAASIDESLRKEREDARTAEERATLHGQLNAMLYGIEAAPQTDHVDSAADRVIARVRGYQEIKRQIQPLP</sequence>
<comment type="caution">
    <text evidence="3">The sequence shown here is derived from an EMBL/GenBank/DDBJ whole genome shotgun (WGS) entry which is preliminary data.</text>
</comment>
<evidence type="ECO:0000256" key="2">
    <source>
        <dbReference type="SAM" id="Phobius"/>
    </source>
</evidence>
<organism evidence="3 4">
    <name type="scientific">Gordonia hirsuta DSM 44140 = NBRC 16056</name>
    <dbReference type="NCBI Taxonomy" id="1121927"/>
    <lineage>
        <taxon>Bacteria</taxon>
        <taxon>Bacillati</taxon>
        <taxon>Actinomycetota</taxon>
        <taxon>Actinomycetes</taxon>
        <taxon>Mycobacteriales</taxon>
        <taxon>Gordoniaceae</taxon>
        <taxon>Gordonia</taxon>
    </lineage>
</organism>
<dbReference type="STRING" id="1121927.GOHSU_12_00830"/>